<comment type="caution">
    <text evidence="2">The sequence shown here is derived from an EMBL/GenBank/DDBJ whole genome shotgun (WGS) entry which is preliminary data.</text>
</comment>
<dbReference type="InterPro" id="IPR003863">
    <property type="entry name" value="DUF220"/>
</dbReference>
<name>A0A8T2H6A7_ARASU</name>
<feature type="domain" description="DUF220" evidence="1">
    <location>
        <begin position="8"/>
        <end position="50"/>
    </location>
</feature>
<keyword evidence="3" id="KW-1185">Reference proteome</keyword>
<evidence type="ECO:0000313" key="2">
    <source>
        <dbReference type="EMBL" id="KAG7655328.1"/>
    </source>
</evidence>
<evidence type="ECO:0000259" key="1">
    <source>
        <dbReference type="Pfam" id="PF02713"/>
    </source>
</evidence>
<protein>
    <recommendedName>
        <fullName evidence="1">DUF220 domain-containing protein</fullName>
    </recommendedName>
</protein>
<gene>
    <name evidence="2" type="ORF">ISN44_As01g024140</name>
</gene>
<dbReference type="EMBL" id="JAEFBJ010000001">
    <property type="protein sequence ID" value="KAG7655328.1"/>
    <property type="molecule type" value="Genomic_DNA"/>
</dbReference>
<reference evidence="2 3" key="1">
    <citation type="submission" date="2020-12" db="EMBL/GenBank/DDBJ databases">
        <title>Concerted genomic and epigenomic changes stabilize Arabidopsis allopolyploids.</title>
        <authorList>
            <person name="Chen Z."/>
        </authorList>
    </citation>
    <scope>NUCLEOTIDE SEQUENCE [LARGE SCALE GENOMIC DNA]</scope>
    <source>
        <strain evidence="2">As9502</strain>
        <tissue evidence="2">Leaf</tissue>
    </source>
</reference>
<sequence>MNKYFPLAKYKKEKMMFMKLLEGCYKVERLYIDSKRLCKQMEPKSQEEYNIARKQIKKTFDEGWTEADCGGRESCILEIPFVFWSSPNKSNCRRQPKRSYGKKLLYIPLNDLKDDIPYPNSFSEAGKVWKPQ</sequence>
<proteinExistence type="predicted"/>
<dbReference type="PANTHER" id="PTHR31385:SF6">
    <property type="entry name" value="DUF220 DOMAIN-CONTAINING PROTEIN-RELATED"/>
    <property type="match status" value="1"/>
</dbReference>
<dbReference type="OrthoDB" id="10368153at2759"/>
<evidence type="ECO:0000313" key="3">
    <source>
        <dbReference type="Proteomes" id="UP000694251"/>
    </source>
</evidence>
<dbReference type="Pfam" id="PF02713">
    <property type="entry name" value="DUF220"/>
    <property type="match status" value="1"/>
</dbReference>
<organism evidence="2 3">
    <name type="scientific">Arabidopsis suecica</name>
    <name type="common">Swedish thale-cress</name>
    <name type="synonym">Cardaminopsis suecica</name>
    <dbReference type="NCBI Taxonomy" id="45249"/>
    <lineage>
        <taxon>Eukaryota</taxon>
        <taxon>Viridiplantae</taxon>
        <taxon>Streptophyta</taxon>
        <taxon>Embryophyta</taxon>
        <taxon>Tracheophyta</taxon>
        <taxon>Spermatophyta</taxon>
        <taxon>Magnoliopsida</taxon>
        <taxon>eudicotyledons</taxon>
        <taxon>Gunneridae</taxon>
        <taxon>Pentapetalae</taxon>
        <taxon>rosids</taxon>
        <taxon>malvids</taxon>
        <taxon>Brassicales</taxon>
        <taxon>Brassicaceae</taxon>
        <taxon>Camelineae</taxon>
        <taxon>Arabidopsis</taxon>
    </lineage>
</organism>
<dbReference type="PANTHER" id="PTHR31385">
    <property type="entry name" value="PUTATIVE (DUF220)-RELATED"/>
    <property type="match status" value="1"/>
</dbReference>
<dbReference type="Proteomes" id="UP000694251">
    <property type="component" value="Chromosome 1"/>
</dbReference>
<dbReference type="AlphaFoldDB" id="A0A8T2H6A7"/>
<accession>A0A8T2H6A7</accession>